<accession>A0A0F9S371</accession>
<comment type="caution">
    <text evidence="1">The sequence shown here is derived from an EMBL/GenBank/DDBJ whole genome shotgun (WGS) entry which is preliminary data.</text>
</comment>
<protein>
    <submittedName>
        <fullName evidence="1">Uncharacterized protein</fullName>
    </submittedName>
</protein>
<evidence type="ECO:0000313" key="1">
    <source>
        <dbReference type="EMBL" id="KKN56697.1"/>
    </source>
</evidence>
<proteinExistence type="predicted"/>
<sequence length="62" mass="7327">MLERIYRIVEVASPFYDTCYIVEGRYQAETFWELAGGPFKTVEEAREHLEKCKIPETRKVVT</sequence>
<reference evidence="1" key="1">
    <citation type="journal article" date="2015" name="Nature">
        <title>Complex archaea that bridge the gap between prokaryotes and eukaryotes.</title>
        <authorList>
            <person name="Spang A."/>
            <person name="Saw J.H."/>
            <person name="Jorgensen S.L."/>
            <person name="Zaremba-Niedzwiedzka K."/>
            <person name="Martijn J."/>
            <person name="Lind A.E."/>
            <person name="van Eijk R."/>
            <person name="Schleper C."/>
            <person name="Guy L."/>
            <person name="Ettema T.J."/>
        </authorList>
    </citation>
    <scope>NUCLEOTIDE SEQUENCE</scope>
</reference>
<dbReference type="EMBL" id="LAZR01000835">
    <property type="protein sequence ID" value="KKN56697.1"/>
    <property type="molecule type" value="Genomic_DNA"/>
</dbReference>
<name>A0A0F9S371_9ZZZZ</name>
<dbReference type="AlphaFoldDB" id="A0A0F9S371"/>
<organism evidence="1">
    <name type="scientific">marine sediment metagenome</name>
    <dbReference type="NCBI Taxonomy" id="412755"/>
    <lineage>
        <taxon>unclassified sequences</taxon>
        <taxon>metagenomes</taxon>
        <taxon>ecological metagenomes</taxon>
    </lineage>
</organism>
<gene>
    <name evidence="1" type="ORF">LCGC14_0570140</name>
</gene>